<dbReference type="EMBL" id="CAJVPM010028601">
    <property type="protein sequence ID" value="CAG8670335.1"/>
    <property type="molecule type" value="Genomic_DNA"/>
</dbReference>
<dbReference type="Proteomes" id="UP000789860">
    <property type="component" value="Unassembled WGS sequence"/>
</dbReference>
<feature type="non-terminal residue" evidence="1">
    <location>
        <position position="1"/>
    </location>
</feature>
<keyword evidence="2" id="KW-1185">Reference proteome</keyword>
<evidence type="ECO:0000313" key="1">
    <source>
        <dbReference type="EMBL" id="CAG8670335.1"/>
    </source>
</evidence>
<name>A0ACA9NQ36_9GLOM</name>
<accession>A0ACA9NQ36</accession>
<comment type="caution">
    <text evidence="1">The sequence shown here is derived from an EMBL/GenBank/DDBJ whole genome shotgun (WGS) entry which is preliminary data.</text>
</comment>
<reference evidence="1" key="1">
    <citation type="submission" date="2021-06" db="EMBL/GenBank/DDBJ databases">
        <authorList>
            <person name="Kallberg Y."/>
            <person name="Tangrot J."/>
            <person name="Rosling A."/>
        </authorList>
    </citation>
    <scope>NUCLEOTIDE SEQUENCE</scope>
    <source>
        <strain evidence="1">AU212A</strain>
    </source>
</reference>
<organism evidence="1 2">
    <name type="scientific">Scutellospora calospora</name>
    <dbReference type="NCBI Taxonomy" id="85575"/>
    <lineage>
        <taxon>Eukaryota</taxon>
        <taxon>Fungi</taxon>
        <taxon>Fungi incertae sedis</taxon>
        <taxon>Mucoromycota</taxon>
        <taxon>Glomeromycotina</taxon>
        <taxon>Glomeromycetes</taxon>
        <taxon>Diversisporales</taxon>
        <taxon>Gigasporaceae</taxon>
        <taxon>Scutellospora</taxon>
    </lineage>
</organism>
<sequence length="77" mass="8426">NNTKNACLTSSSRVPLTVLRHRDPNDAIESASKSNKMSQNSGCQLHDCASRTPARTEESSKTTKTRCMEDDTGPTKE</sequence>
<proteinExistence type="predicted"/>
<gene>
    <name evidence="1" type="ORF">SCALOS_LOCUS9353</name>
</gene>
<evidence type="ECO:0000313" key="2">
    <source>
        <dbReference type="Proteomes" id="UP000789860"/>
    </source>
</evidence>
<protein>
    <submittedName>
        <fullName evidence="1">6735_t:CDS:1</fullName>
    </submittedName>
</protein>